<feature type="transmembrane region" description="Helical" evidence="1">
    <location>
        <begin position="12"/>
        <end position="29"/>
    </location>
</feature>
<dbReference type="InterPro" id="IPR051599">
    <property type="entry name" value="Cell_Envelope_Assoc"/>
</dbReference>
<gene>
    <name evidence="3" type="ORF">GCM10023183_11150</name>
</gene>
<keyword evidence="1" id="KW-0812">Transmembrane</keyword>
<dbReference type="CDD" id="cd06259">
    <property type="entry name" value="YdcF-like"/>
    <property type="match status" value="1"/>
</dbReference>
<dbReference type="Gene3D" id="3.40.50.620">
    <property type="entry name" value="HUPs"/>
    <property type="match status" value="1"/>
</dbReference>
<keyword evidence="4" id="KW-1185">Reference proteome</keyword>
<evidence type="ECO:0000313" key="4">
    <source>
        <dbReference type="Proteomes" id="UP001501844"/>
    </source>
</evidence>
<evidence type="ECO:0000313" key="3">
    <source>
        <dbReference type="EMBL" id="GAA4300714.1"/>
    </source>
</evidence>
<dbReference type="InterPro" id="IPR014729">
    <property type="entry name" value="Rossmann-like_a/b/a_fold"/>
</dbReference>
<organism evidence="3 4">
    <name type="scientific">Nibribacter koreensis</name>
    <dbReference type="NCBI Taxonomy" id="1084519"/>
    <lineage>
        <taxon>Bacteria</taxon>
        <taxon>Pseudomonadati</taxon>
        <taxon>Bacteroidota</taxon>
        <taxon>Cytophagia</taxon>
        <taxon>Cytophagales</taxon>
        <taxon>Hymenobacteraceae</taxon>
        <taxon>Nibribacter</taxon>
    </lineage>
</organism>
<dbReference type="InterPro" id="IPR003848">
    <property type="entry name" value="DUF218"/>
</dbReference>
<dbReference type="EMBL" id="BAABGX010000001">
    <property type="protein sequence ID" value="GAA4300714.1"/>
    <property type="molecule type" value="Genomic_DNA"/>
</dbReference>
<dbReference type="RefSeq" id="WP_345163336.1">
    <property type="nucleotide sequence ID" value="NZ_BAABGX010000001.1"/>
</dbReference>
<proteinExistence type="predicted"/>
<feature type="domain" description="DUF218" evidence="2">
    <location>
        <begin position="76"/>
        <end position="244"/>
    </location>
</feature>
<feature type="transmembrane region" description="Helical" evidence="1">
    <location>
        <begin position="41"/>
        <end position="62"/>
    </location>
</feature>
<dbReference type="PANTHER" id="PTHR30336">
    <property type="entry name" value="INNER MEMBRANE PROTEIN, PROBABLE PERMEASE"/>
    <property type="match status" value="1"/>
</dbReference>
<keyword evidence="1" id="KW-1133">Transmembrane helix</keyword>
<dbReference type="Pfam" id="PF02698">
    <property type="entry name" value="DUF218"/>
    <property type="match status" value="1"/>
</dbReference>
<name>A0ABP8FDJ5_9BACT</name>
<evidence type="ECO:0000256" key="1">
    <source>
        <dbReference type="SAM" id="Phobius"/>
    </source>
</evidence>
<keyword evidence="1" id="KW-0472">Membrane</keyword>
<evidence type="ECO:0000259" key="2">
    <source>
        <dbReference type="Pfam" id="PF02698"/>
    </source>
</evidence>
<comment type="caution">
    <text evidence="3">The sequence shown here is derived from an EMBL/GenBank/DDBJ whole genome shotgun (WGS) entry which is preliminary data.</text>
</comment>
<reference evidence="4" key="1">
    <citation type="journal article" date="2019" name="Int. J. Syst. Evol. Microbiol.">
        <title>The Global Catalogue of Microorganisms (GCM) 10K type strain sequencing project: providing services to taxonomists for standard genome sequencing and annotation.</title>
        <authorList>
            <consortium name="The Broad Institute Genomics Platform"/>
            <consortium name="The Broad Institute Genome Sequencing Center for Infectious Disease"/>
            <person name="Wu L."/>
            <person name="Ma J."/>
        </authorList>
    </citation>
    <scope>NUCLEOTIDE SEQUENCE [LARGE SCALE GENOMIC DNA]</scope>
    <source>
        <strain evidence="4">JCM 17917</strain>
    </source>
</reference>
<dbReference type="PANTHER" id="PTHR30336:SF4">
    <property type="entry name" value="ENVELOPE BIOGENESIS FACTOR ELYC"/>
    <property type="match status" value="1"/>
</dbReference>
<dbReference type="Proteomes" id="UP001501844">
    <property type="component" value="Unassembled WGS sequence"/>
</dbReference>
<sequence>MFFILSKLLQYLVSPFLWIMAFFIFGLFSRNQVKKRWAFRIGLVLLFIFSNPFISNEVWLAWEPEAVLMKDVKSYDAAIVLTGVTEPNRSPHDRVHYQEGAERILDAVQLYKMGRVKKIIISGGSGAIKNVARTEAENLQQTALFAGVPQQDIILEQKSRNTRENAQFTKELLTQHPELQKLLLITSAFHMRRAQGCFEKVGLTFDTFPCDFQTHDRSFHIDDLLIPTAEALRDWTRIIHEWVGVITYKLLGYS</sequence>
<accession>A0ABP8FDJ5</accession>
<protein>
    <submittedName>
        <fullName evidence="3">YdcF family protein</fullName>
    </submittedName>
</protein>